<dbReference type="EMBL" id="JACHFJ010000001">
    <property type="protein sequence ID" value="MBB5371909.1"/>
    <property type="molecule type" value="Genomic_DNA"/>
</dbReference>
<evidence type="ECO:0000313" key="3">
    <source>
        <dbReference type="Proteomes" id="UP000553706"/>
    </source>
</evidence>
<gene>
    <name evidence="2" type="ORF">HNP71_000133</name>
</gene>
<accession>A0A840VHY2</accession>
<proteinExistence type="predicted"/>
<dbReference type="RefSeq" id="WP_183264926.1">
    <property type="nucleotide sequence ID" value="NZ_JACHFJ010000001.1"/>
</dbReference>
<reference evidence="2 3" key="1">
    <citation type="submission" date="2020-08" db="EMBL/GenBank/DDBJ databases">
        <title>Genomic Encyclopedia of Type Strains, Phase IV (KMG-IV): sequencing the most valuable type-strain genomes for metagenomic binning, comparative biology and taxonomic classification.</title>
        <authorList>
            <person name="Goeker M."/>
        </authorList>
    </citation>
    <scope>NUCLEOTIDE SEQUENCE [LARGE SCALE GENOMIC DNA]</scope>
    <source>
        <strain evidence="2 3">DSM 27026</strain>
    </source>
</reference>
<evidence type="ECO:0000256" key="1">
    <source>
        <dbReference type="SAM" id="Phobius"/>
    </source>
</evidence>
<comment type="caution">
    <text evidence="2">The sequence shown here is derived from an EMBL/GenBank/DDBJ whole genome shotgun (WGS) entry which is preliminary data.</text>
</comment>
<evidence type="ECO:0000313" key="2">
    <source>
        <dbReference type="EMBL" id="MBB5371909.1"/>
    </source>
</evidence>
<sequence length="93" mass="10182">MLRSFVIGLSLLALGGGLLGLVAGGGPGMIGSMIFGLFLLTGTVFERHYHRNQRQIPGPGWERTGETFKDPTEGGVVEVWFNETSGERRYVER</sequence>
<name>A0A840VHY2_9PROT</name>
<keyword evidence="1" id="KW-0472">Membrane</keyword>
<dbReference type="Proteomes" id="UP000553706">
    <property type="component" value="Unassembled WGS sequence"/>
</dbReference>
<protein>
    <submittedName>
        <fullName evidence="2">Uncharacterized protein</fullName>
    </submittedName>
</protein>
<keyword evidence="3" id="KW-1185">Reference proteome</keyword>
<keyword evidence="1" id="KW-1133">Transmembrane helix</keyword>
<feature type="transmembrane region" description="Helical" evidence="1">
    <location>
        <begin position="30"/>
        <end position="46"/>
    </location>
</feature>
<keyword evidence="1" id="KW-0812">Transmembrane</keyword>
<organism evidence="2 3">
    <name type="scientific">Acidocella aromatica</name>
    <dbReference type="NCBI Taxonomy" id="1303579"/>
    <lineage>
        <taxon>Bacteria</taxon>
        <taxon>Pseudomonadati</taxon>
        <taxon>Pseudomonadota</taxon>
        <taxon>Alphaproteobacteria</taxon>
        <taxon>Acetobacterales</taxon>
        <taxon>Acidocellaceae</taxon>
        <taxon>Acidocella</taxon>
    </lineage>
</organism>
<dbReference type="AlphaFoldDB" id="A0A840VHY2"/>